<gene>
    <name evidence="2" type="ORF">BDD43_3284</name>
</gene>
<dbReference type="InterPro" id="IPR018551">
    <property type="entry name" value="DUF2007"/>
</dbReference>
<dbReference type="EMBL" id="RBKU01000001">
    <property type="protein sequence ID" value="RKR83083.1"/>
    <property type="molecule type" value="Genomic_DNA"/>
</dbReference>
<dbReference type="OrthoDB" id="8480302at2"/>
<name>A0A495J2M6_9SPHI</name>
<dbReference type="InterPro" id="IPR011322">
    <property type="entry name" value="N-reg_PII-like_a/b"/>
</dbReference>
<organism evidence="2 3">
    <name type="scientific">Mucilaginibacter gracilis</name>
    <dbReference type="NCBI Taxonomy" id="423350"/>
    <lineage>
        <taxon>Bacteria</taxon>
        <taxon>Pseudomonadati</taxon>
        <taxon>Bacteroidota</taxon>
        <taxon>Sphingobacteriia</taxon>
        <taxon>Sphingobacteriales</taxon>
        <taxon>Sphingobacteriaceae</taxon>
        <taxon>Mucilaginibacter</taxon>
    </lineage>
</organism>
<dbReference type="Proteomes" id="UP000268007">
    <property type="component" value="Unassembled WGS sequence"/>
</dbReference>
<dbReference type="Pfam" id="PF09413">
    <property type="entry name" value="DUF2007"/>
    <property type="match status" value="1"/>
</dbReference>
<protein>
    <submittedName>
        <fullName evidence="2">Putative signal transducing protein</fullName>
    </submittedName>
</protein>
<evidence type="ECO:0000259" key="1">
    <source>
        <dbReference type="Pfam" id="PF09413"/>
    </source>
</evidence>
<proteinExistence type="predicted"/>
<comment type="caution">
    <text evidence="2">The sequence shown here is derived from an EMBL/GenBank/DDBJ whole genome shotgun (WGS) entry which is preliminary data.</text>
</comment>
<reference evidence="2 3" key="1">
    <citation type="submission" date="2018-10" db="EMBL/GenBank/DDBJ databases">
        <title>Genomic Encyclopedia of Archaeal and Bacterial Type Strains, Phase II (KMG-II): from individual species to whole genera.</title>
        <authorList>
            <person name="Goeker M."/>
        </authorList>
    </citation>
    <scope>NUCLEOTIDE SEQUENCE [LARGE SCALE GENOMIC DNA]</scope>
    <source>
        <strain evidence="2 3">DSM 18602</strain>
    </source>
</reference>
<dbReference type="AlphaFoldDB" id="A0A495J2M6"/>
<feature type="domain" description="DUF2007" evidence="1">
    <location>
        <begin position="15"/>
        <end position="72"/>
    </location>
</feature>
<accession>A0A495J2M6</accession>
<evidence type="ECO:0000313" key="2">
    <source>
        <dbReference type="EMBL" id="RKR83083.1"/>
    </source>
</evidence>
<dbReference type="Gene3D" id="3.30.70.790">
    <property type="entry name" value="UreE, C-terminal domain"/>
    <property type="match status" value="1"/>
</dbReference>
<keyword evidence="3" id="KW-1185">Reference proteome</keyword>
<evidence type="ECO:0000313" key="3">
    <source>
        <dbReference type="Proteomes" id="UP000268007"/>
    </source>
</evidence>
<sequence length="141" mass="15725">MENEDQIVTFKTYYDPMLAHIVRTRLEDNGIACFIADENMGTIYPIYNAAIGGIKLKVFARDLEKCTAIVAEDNTLSIENLPADSEVICPHCGSNNVRYGAATGENTGWFANLFSAIKLDSYIDNNQWHCFNCGNDFEKAV</sequence>
<dbReference type="RefSeq" id="WP_121198619.1">
    <property type="nucleotide sequence ID" value="NZ_RBKU01000001.1"/>
</dbReference>
<dbReference type="SUPFAM" id="SSF54913">
    <property type="entry name" value="GlnB-like"/>
    <property type="match status" value="1"/>
</dbReference>